<dbReference type="RefSeq" id="WP_167955824.1">
    <property type="nucleotide sequence ID" value="NZ_JAATJE010000002.1"/>
</dbReference>
<dbReference type="NCBIfam" id="NF000843">
    <property type="entry name" value="PRK00071.2-2"/>
    <property type="match status" value="1"/>
</dbReference>
<dbReference type="SUPFAM" id="SSF52374">
    <property type="entry name" value="Nucleotidylyl transferase"/>
    <property type="match status" value="1"/>
</dbReference>
<protein>
    <recommendedName>
        <fullName evidence="11">Probable nicotinate-nucleotide adenylyltransferase</fullName>
        <ecNumber evidence="11">2.7.7.18</ecNumber>
    </recommendedName>
    <alternativeName>
        <fullName evidence="11">Deamido-NAD(+) diphosphorylase</fullName>
    </alternativeName>
    <alternativeName>
        <fullName evidence="11">Deamido-NAD(+) pyrophosphorylase</fullName>
    </alternativeName>
    <alternativeName>
        <fullName evidence="11">Nicotinate mononucleotide adenylyltransferase</fullName>
        <shortName evidence="11">NaMN adenylyltransferase</shortName>
    </alternativeName>
</protein>
<comment type="pathway">
    <text evidence="2 11">Cofactor biosynthesis; NAD(+) biosynthesis; deamido-NAD(+) from nicotinate D-ribonucleotide: step 1/1.</text>
</comment>
<dbReference type="HAMAP" id="MF_00244">
    <property type="entry name" value="NaMN_adenylyltr"/>
    <property type="match status" value="1"/>
</dbReference>
<name>A0ABX0XP49_9SPHN</name>
<comment type="catalytic activity">
    <reaction evidence="10 11">
        <text>nicotinate beta-D-ribonucleotide + ATP + H(+) = deamido-NAD(+) + diphosphate</text>
        <dbReference type="Rhea" id="RHEA:22860"/>
        <dbReference type="ChEBI" id="CHEBI:15378"/>
        <dbReference type="ChEBI" id="CHEBI:30616"/>
        <dbReference type="ChEBI" id="CHEBI:33019"/>
        <dbReference type="ChEBI" id="CHEBI:57502"/>
        <dbReference type="ChEBI" id="CHEBI:58437"/>
        <dbReference type="EC" id="2.7.7.18"/>
    </reaction>
</comment>
<keyword evidence="14" id="KW-1185">Reference proteome</keyword>
<organism evidence="13 14">
    <name type="scientific">Sphingomonas jejuensis</name>
    <dbReference type="NCBI Taxonomy" id="904715"/>
    <lineage>
        <taxon>Bacteria</taxon>
        <taxon>Pseudomonadati</taxon>
        <taxon>Pseudomonadota</taxon>
        <taxon>Alphaproteobacteria</taxon>
        <taxon>Sphingomonadales</taxon>
        <taxon>Sphingomonadaceae</taxon>
        <taxon>Sphingomonas</taxon>
    </lineage>
</organism>
<dbReference type="Proteomes" id="UP000734218">
    <property type="component" value="Unassembled WGS sequence"/>
</dbReference>
<dbReference type="GO" id="GO:0004515">
    <property type="term" value="F:nicotinate-nucleotide adenylyltransferase activity"/>
    <property type="evidence" value="ECO:0007669"/>
    <property type="project" value="UniProtKB-EC"/>
</dbReference>
<evidence type="ECO:0000256" key="7">
    <source>
        <dbReference type="ARBA" id="ARBA00022741"/>
    </source>
</evidence>
<evidence type="ECO:0000313" key="14">
    <source>
        <dbReference type="Proteomes" id="UP000734218"/>
    </source>
</evidence>
<comment type="caution">
    <text evidence="13">The sequence shown here is derived from an EMBL/GenBank/DDBJ whole genome shotgun (WGS) entry which is preliminary data.</text>
</comment>
<evidence type="ECO:0000256" key="9">
    <source>
        <dbReference type="ARBA" id="ARBA00023027"/>
    </source>
</evidence>
<keyword evidence="5 11" id="KW-0808">Transferase</keyword>
<dbReference type="Gene3D" id="3.40.50.620">
    <property type="entry name" value="HUPs"/>
    <property type="match status" value="1"/>
</dbReference>
<evidence type="ECO:0000313" key="13">
    <source>
        <dbReference type="EMBL" id="NJC35163.1"/>
    </source>
</evidence>
<proteinExistence type="inferred from homology"/>
<dbReference type="PANTHER" id="PTHR39321">
    <property type="entry name" value="NICOTINATE-NUCLEOTIDE ADENYLYLTRANSFERASE-RELATED"/>
    <property type="match status" value="1"/>
</dbReference>
<evidence type="ECO:0000256" key="8">
    <source>
        <dbReference type="ARBA" id="ARBA00022840"/>
    </source>
</evidence>
<keyword evidence="7 11" id="KW-0547">Nucleotide-binding</keyword>
<evidence type="ECO:0000256" key="4">
    <source>
        <dbReference type="ARBA" id="ARBA00022642"/>
    </source>
</evidence>
<evidence type="ECO:0000256" key="5">
    <source>
        <dbReference type="ARBA" id="ARBA00022679"/>
    </source>
</evidence>
<accession>A0ABX0XP49</accession>
<evidence type="ECO:0000256" key="1">
    <source>
        <dbReference type="ARBA" id="ARBA00002324"/>
    </source>
</evidence>
<evidence type="ECO:0000256" key="11">
    <source>
        <dbReference type="HAMAP-Rule" id="MF_00244"/>
    </source>
</evidence>
<dbReference type="Pfam" id="PF01467">
    <property type="entry name" value="CTP_transf_like"/>
    <property type="match status" value="1"/>
</dbReference>
<dbReference type="EMBL" id="JAATJE010000002">
    <property type="protein sequence ID" value="NJC35163.1"/>
    <property type="molecule type" value="Genomic_DNA"/>
</dbReference>
<keyword evidence="8 11" id="KW-0067">ATP-binding</keyword>
<keyword evidence="6 11" id="KW-0548">Nucleotidyltransferase</keyword>
<feature type="domain" description="Cytidyltransferase-like" evidence="12">
    <location>
        <begin position="6"/>
        <end position="186"/>
    </location>
</feature>
<keyword evidence="9 11" id="KW-0520">NAD</keyword>
<evidence type="ECO:0000256" key="10">
    <source>
        <dbReference type="ARBA" id="ARBA00048721"/>
    </source>
</evidence>
<evidence type="ECO:0000259" key="12">
    <source>
        <dbReference type="Pfam" id="PF01467"/>
    </source>
</evidence>
<dbReference type="CDD" id="cd02165">
    <property type="entry name" value="NMNAT"/>
    <property type="match status" value="1"/>
</dbReference>
<keyword evidence="4 11" id="KW-0662">Pyridine nucleotide biosynthesis</keyword>
<sequence length="202" mass="23047">MTRTGLLGGSFNPAHRGHRRISMACVRAAALDELWWLVSPGNPLKADRPDMAPLAARLASARRMARGTPIRPTAIEAELGTVYTADTLRRLTRRYPRRQFLWIMGADNLAEFHRWRDWRRIARTVVIAVVARPGYDGDARAAPAMGWLRRYVRPRGRASDWTTWSLPAIMFLAFRPDRTSSTRLRAARPHWHRPPAPAIVRP</sequence>
<dbReference type="EC" id="2.7.7.18" evidence="11"/>
<evidence type="ECO:0000256" key="6">
    <source>
        <dbReference type="ARBA" id="ARBA00022695"/>
    </source>
</evidence>
<dbReference type="InterPro" id="IPR004821">
    <property type="entry name" value="Cyt_trans-like"/>
</dbReference>
<comment type="function">
    <text evidence="1 11">Catalyzes the reversible adenylation of nicotinate mononucleotide (NaMN) to nicotinic acid adenine dinucleotide (NaAD).</text>
</comment>
<comment type="similarity">
    <text evidence="3 11">Belongs to the NadD family.</text>
</comment>
<gene>
    <name evidence="11" type="primary">nadD</name>
    <name evidence="13" type="ORF">GGR88_002677</name>
</gene>
<dbReference type="PANTHER" id="PTHR39321:SF3">
    <property type="entry name" value="PHOSPHOPANTETHEINE ADENYLYLTRANSFERASE"/>
    <property type="match status" value="1"/>
</dbReference>
<dbReference type="InterPro" id="IPR014729">
    <property type="entry name" value="Rossmann-like_a/b/a_fold"/>
</dbReference>
<dbReference type="InterPro" id="IPR005248">
    <property type="entry name" value="NadD/NMNAT"/>
</dbReference>
<reference evidence="13 14" key="1">
    <citation type="submission" date="2020-03" db="EMBL/GenBank/DDBJ databases">
        <title>Genomic Encyclopedia of Type Strains, Phase IV (KMG-IV): sequencing the most valuable type-strain genomes for metagenomic binning, comparative biology and taxonomic classification.</title>
        <authorList>
            <person name="Goeker M."/>
        </authorList>
    </citation>
    <scope>NUCLEOTIDE SEQUENCE [LARGE SCALE GENOMIC DNA]</scope>
    <source>
        <strain evidence="13 14">DSM 27651</strain>
    </source>
</reference>
<evidence type="ECO:0000256" key="2">
    <source>
        <dbReference type="ARBA" id="ARBA00005019"/>
    </source>
</evidence>
<evidence type="ECO:0000256" key="3">
    <source>
        <dbReference type="ARBA" id="ARBA00009014"/>
    </source>
</evidence>